<proteinExistence type="predicted"/>
<feature type="non-terminal residue" evidence="1">
    <location>
        <position position="40"/>
    </location>
</feature>
<organism evidence="1 2">
    <name type="scientific">Scutellospora calospora</name>
    <dbReference type="NCBI Taxonomy" id="85575"/>
    <lineage>
        <taxon>Eukaryota</taxon>
        <taxon>Fungi</taxon>
        <taxon>Fungi incertae sedis</taxon>
        <taxon>Mucoromycota</taxon>
        <taxon>Glomeromycotina</taxon>
        <taxon>Glomeromycetes</taxon>
        <taxon>Diversisporales</taxon>
        <taxon>Gigasporaceae</taxon>
        <taxon>Scutellospora</taxon>
    </lineage>
</organism>
<dbReference type="EMBL" id="CAJVPM010028870">
    <property type="protein sequence ID" value="CAG8671216.1"/>
    <property type="molecule type" value="Genomic_DNA"/>
</dbReference>
<feature type="non-terminal residue" evidence="1">
    <location>
        <position position="1"/>
    </location>
</feature>
<sequence>SDSVKRQQISNQMKQLLGFKECIRFLDRTDIVLEYKLLVD</sequence>
<dbReference type="Proteomes" id="UP000789860">
    <property type="component" value="Unassembled WGS sequence"/>
</dbReference>
<keyword evidence="2" id="KW-1185">Reference proteome</keyword>
<accession>A0ACA9NRE8</accession>
<protein>
    <submittedName>
        <fullName evidence="1">1601_t:CDS:1</fullName>
    </submittedName>
</protein>
<reference evidence="1" key="1">
    <citation type="submission" date="2021-06" db="EMBL/GenBank/DDBJ databases">
        <authorList>
            <person name="Kallberg Y."/>
            <person name="Tangrot J."/>
            <person name="Rosling A."/>
        </authorList>
    </citation>
    <scope>NUCLEOTIDE SEQUENCE</scope>
    <source>
        <strain evidence="1">AU212A</strain>
    </source>
</reference>
<evidence type="ECO:0000313" key="1">
    <source>
        <dbReference type="EMBL" id="CAG8671216.1"/>
    </source>
</evidence>
<evidence type="ECO:0000313" key="2">
    <source>
        <dbReference type="Proteomes" id="UP000789860"/>
    </source>
</evidence>
<gene>
    <name evidence="1" type="ORF">SCALOS_LOCUS9384</name>
</gene>
<comment type="caution">
    <text evidence="1">The sequence shown here is derived from an EMBL/GenBank/DDBJ whole genome shotgun (WGS) entry which is preliminary data.</text>
</comment>
<name>A0ACA9NRE8_9GLOM</name>